<name>A0A069SDT9_PHOVU</name>
<dbReference type="InterPro" id="IPR010024">
    <property type="entry name" value="CHP16711"/>
</dbReference>
<gene>
    <name evidence="2" type="ORF">M099_3122</name>
</gene>
<feature type="domain" description="YopX protein" evidence="1">
    <location>
        <begin position="5"/>
        <end position="158"/>
    </location>
</feature>
<dbReference type="Gene3D" id="2.30.30.290">
    <property type="entry name" value="YopX-like domains"/>
    <property type="match status" value="1"/>
</dbReference>
<organism evidence="2 3">
    <name type="scientific">Phocaeicola vulgatus str. 3975 RP4</name>
    <dbReference type="NCBI Taxonomy" id="1339352"/>
    <lineage>
        <taxon>Bacteria</taxon>
        <taxon>Pseudomonadati</taxon>
        <taxon>Bacteroidota</taxon>
        <taxon>Bacteroidia</taxon>
        <taxon>Bacteroidales</taxon>
        <taxon>Bacteroidaceae</taxon>
        <taxon>Phocaeicola</taxon>
    </lineage>
</organism>
<dbReference type="Proteomes" id="UP000027661">
    <property type="component" value="Unassembled WGS sequence"/>
</dbReference>
<dbReference type="PATRIC" id="fig|1339352.3.peg.2981"/>
<sequence length="158" mass="18240">MGMIKFRGVNIFGNEWLYGNLVKIEENRYSILPEINDMPTCKCIADYDVNHNTIGRFTGLFDKNGKEIYERDYISIIYKYEGIANGCAIPDHDCICYGEVVYMDGFACFGLRLHKAEYPISQELKECQYLTVPLLQFDLECDSIEVFGNVFDNPELLK</sequence>
<dbReference type="Pfam" id="PF09643">
    <property type="entry name" value="YopX"/>
    <property type="match status" value="1"/>
</dbReference>
<dbReference type="InterPro" id="IPR019096">
    <property type="entry name" value="YopX_protein"/>
</dbReference>
<dbReference type="InterPro" id="IPR023385">
    <property type="entry name" value="YopX-like_C"/>
</dbReference>
<evidence type="ECO:0000259" key="1">
    <source>
        <dbReference type="Pfam" id="PF09643"/>
    </source>
</evidence>
<comment type="caution">
    <text evidence="2">The sequence shown here is derived from an EMBL/GenBank/DDBJ whole genome shotgun (WGS) entry which is preliminary data.</text>
</comment>
<accession>A0A069SDT9</accession>
<protein>
    <submittedName>
        <fullName evidence="2">YopX family protein</fullName>
    </submittedName>
</protein>
<dbReference type="NCBIfam" id="TIGR01671">
    <property type="entry name" value="phage_TIGR01671"/>
    <property type="match status" value="1"/>
</dbReference>
<proteinExistence type="predicted"/>
<evidence type="ECO:0000313" key="3">
    <source>
        <dbReference type="Proteomes" id="UP000027661"/>
    </source>
</evidence>
<dbReference type="EMBL" id="JNHM01000065">
    <property type="protein sequence ID" value="KDS50820.1"/>
    <property type="molecule type" value="Genomic_DNA"/>
</dbReference>
<evidence type="ECO:0000313" key="2">
    <source>
        <dbReference type="EMBL" id="KDS50820.1"/>
    </source>
</evidence>
<dbReference type="SUPFAM" id="SSF159006">
    <property type="entry name" value="YopX-like"/>
    <property type="match status" value="1"/>
</dbReference>
<dbReference type="AlphaFoldDB" id="A0A069SDT9"/>
<reference evidence="2 3" key="1">
    <citation type="submission" date="2014-04" db="EMBL/GenBank/DDBJ databases">
        <authorList>
            <person name="Sears C."/>
            <person name="Carroll K."/>
            <person name="Sack B.R."/>
            <person name="Qadri F."/>
            <person name="Myers L.L."/>
            <person name="Chung G.-T."/>
            <person name="Escheverria P."/>
            <person name="Fraser C.M."/>
            <person name="Sadzewicz L."/>
            <person name="Shefchek K.A."/>
            <person name="Tallon L."/>
            <person name="Das S.P."/>
            <person name="Daugherty S."/>
            <person name="Mongodin E.F."/>
        </authorList>
    </citation>
    <scope>NUCLEOTIDE SEQUENCE [LARGE SCALE GENOMIC DNA]</scope>
    <source>
        <strain evidence="2 3">3975 RP4</strain>
    </source>
</reference>